<evidence type="ECO:0000256" key="3">
    <source>
        <dbReference type="ARBA" id="ARBA00022490"/>
    </source>
</evidence>
<dbReference type="SUPFAM" id="SSF56399">
    <property type="entry name" value="ADP-ribosylation"/>
    <property type="match status" value="1"/>
</dbReference>
<dbReference type="GO" id="GO:0005634">
    <property type="term" value="C:nucleus"/>
    <property type="evidence" value="ECO:0007669"/>
    <property type="project" value="UniProtKB-SubCell"/>
</dbReference>
<dbReference type="PANTHER" id="PTHR45740">
    <property type="entry name" value="POLY [ADP-RIBOSE] POLYMERASE"/>
    <property type="match status" value="1"/>
</dbReference>
<reference evidence="15" key="1">
    <citation type="submission" date="2021-04" db="EMBL/GenBank/DDBJ databases">
        <authorList>
            <consortium name="Wellcome Sanger Institute Data Sharing"/>
        </authorList>
    </citation>
    <scope>NUCLEOTIDE SEQUENCE [LARGE SCALE GENOMIC DNA]</scope>
</reference>
<feature type="domain" description="C3H1-type" evidence="12">
    <location>
        <begin position="153"/>
        <end position="180"/>
    </location>
</feature>
<dbReference type="InParanoid" id="A0A665W2P2"/>
<gene>
    <name evidence="15" type="primary">parp12a</name>
</gene>
<dbReference type="InterPro" id="IPR051712">
    <property type="entry name" value="ARTD-AVP"/>
</dbReference>
<keyword evidence="16" id="KW-1185">Reference proteome</keyword>
<keyword evidence="3" id="KW-0963">Cytoplasm</keyword>
<feature type="zinc finger region" description="C3H1-type" evidence="11">
    <location>
        <begin position="153"/>
        <end position="180"/>
    </location>
</feature>
<dbReference type="GO" id="GO:0005737">
    <property type="term" value="C:cytoplasm"/>
    <property type="evidence" value="ECO:0007669"/>
    <property type="project" value="UniProtKB-SubCell"/>
</dbReference>
<proteinExistence type="inferred from homology"/>
<keyword evidence="4" id="KW-0597">Phosphoprotein</keyword>
<reference evidence="15" key="3">
    <citation type="submission" date="2025-09" db="UniProtKB">
        <authorList>
            <consortium name="Ensembl"/>
        </authorList>
    </citation>
    <scope>IDENTIFICATION</scope>
</reference>
<dbReference type="PROSITE" id="PS50918">
    <property type="entry name" value="WWE"/>
    <property type="match status" value="1"/>
</dbReference>
<dbReference type="FunCoup" id="A0A665W2P2">
    <property type="interactions" value="851"/>
</dbReference>
<dbReference type="InterPro" id="IPR000571">
    <property type="entry name" value="Znf_CCCH"/>
</dbReference>
<evidence type="ECO:0000259" key="14">
    <source>
        <dbReference type="PROSITE" id="PS51059"/>
    </source>
</evidence>
<accession>A0A665W2P2</accession>
<feature type="zinc finger region" description="C3H1-type" evidence="11">
    <location>
        <begin position="271"/>
        <end position="297"/>
    </location>
</feature>
<dbReference type="CDD" id="cd01439">
    <property type="entry name" value="TCCD_inducible_PARP_like"/>
    <property type="match status" value="1"/>
</dbReference>
<dbReference type="Pfam" id="PF25261">
    <property type="entry name" value="zf-CCCH_PARP12"/>
    <property type="match status" value="1"/>
</dbReference>
<dbReference type="Pfam" id="PF24356">
    <property type="entry name" value="WHD_PARP12"/>
    <property type="match status" value="1"/>
</dbReference>
<dbReference type="SUPFAM" id="SSF117839">
    <property type="entry name" value="WWE domain"/>
    <property type="match status" value="1"/>
</dbReference>
<evidence type="ECO:0000256" key="4">
    <source>
        <dbReference type="ARBA" id="ARBA00022553"/>
    </source>
</evidence>
<evidence type="ECO:0000259" key="12">
    <source>
        <dbReference type="PROSITE" id="PS50103"/>
    </source>
</evidence>
<evidence type="ECO:0000256" key="9">
    <source>
        <dbReference type="ARBA" id="ARBA00023242"/>
    </source>
</evidence>
<dbReference type="Pfam" id="PF23466">
    <property type="entry name" value="WWE_4"/>
    <property type="match status" value="1"/>
</dbReference>
<sequence>MTSVISKFVLKALCDHQGFLDFQSLDDTVSQRFTVADSVLRHVLSDDGKIAIRAGRQKPDGGQIMSPDSLLVAKSSLRLCQKKAGECSSCDGLHLCRHLVCGGCTYGQKCQKPHSLDSPHNAEILGRHDLLDLTEKQLFQLLLQNDPFLLPEICPHYNKGNGLHGSCKFEKNCKKLHVCQHNFQGDCKFGTSCKRAHAIDAQGINIFKGFSQENIGNLHELYRNKFIIMGQCAPPVPVVLPKVKIPTPQKPSNSGFPPSPSSQSKTLSEVDKNEICLFFIRKHCSFKEKCARVHWHLPYRWQALQSDGVTWKDLPNVEDIEKAYCDPGRDSSCIDQPLSFAGFFSLLRLQSSTPPIEQGIDFMKMTYKGSPVRRLSTVSAVSKPPHFIFTTQWLWYWKDETGQWREFGKTDGDSPASVTSEILENVYLANNDTEIPFSAGKQQYILNFKGGPGTPQMYQENLKYKTKREVRRRPYFVSAHDVKAKVESASSPTSSFSSSSSISDIVPKQWDKSALPDFGYRLCPLSENAVDYKLIEGLFKRTLPRSKINSIQRIQNPSLWKIFHWQKEQMKGRNNGKEVNQLYLFHGTDESLVEAICEQNFDWRMCGVHGTAYGKGSYFARDASYSDRYASIKKTQNKIMFVALVLVGEYTTGRSNYVRPPAKGNSRTLYDSCVDSESNPSIYVVFEKHQIYPEYLIDYS</sequence>
<keyword evidence="6" id="KW-0677">Repeat</keyword>
<dbReference type="InterPro" id="IPR012317">
    <property type="entry name" value="Poly(ADP-ribose)pol_cat_dom"/>
</dbReference>
<evidence type="ECO:0000313" key="15">
    <source>
        <dbReference type="Ensembl" id="ENSENLP00000038131.1"/>
    </source>
</evidence>
<keyword evidence="8 11" id="KW-0862">Zinc</keyword>
<evidence type="ECO:0000256" key="8">
    <source>
        <dbReference type="ARBA" id="ARBA00022833"/>
    </source>
</evidence>
<evidence type="ECO:0000256" key="10">
    <source>
        <dbReference type="ARBA" id="ARBA00024347"/>
    </source>
</evidence>
<keyword evidence="5 11" id="KW-0479">Metal-binding</keyword>
<evidence type="ECO:0000256" key="11">
    <source>
        <dbReference type="PROSITE-ProRule" id="PRU00723"/>
    </source>
</evidence>
<name>A0A665W2P2_ECHNA</name>
<keyword evidence="9" id="KW-0539">Nucleus</keyword>
<comment type="subcellular location">
    <subcellularLocation>
        <location evidence="2">Cytoplasm</location>
    </subcellularLocation>
    <subcellularLocation>
        <location evidence="1">Nucleus</location>
    </subcellularLocation>
</comment>
<dbReference type="Ensembl" id="ENSENLT00000039148.1">
    <property type="protein sequence ID" value="ENSENLP00000038131.1"/>
    <property type="gene ID" value="ENSENLG00000016501.1"/>
</dbReference>
<dbReference type="Pfam" id="PF02825">
    <property type="entry name" value="WWE"/>
    <property type="match status" value="1"/>
</dbReference>
<keyword evidence="7 11" id="KW-0863">Zinc-finger</keyword>
<dbReference type="PROSITE" id="PS51059">
    <property type="entry name" value="PARP_CATALYTIC"/>
    <property type="match status" value="1"/>
</dbReference>
<evidence type="ECO:0000256" key="6">
    <source>
        <dbReference type="ARBA" id="ARBA00022737"/>
    </source>
</evidence>
<organism evidence="15 16">
    <name type="scientific">Echeneis naucrates</name>
    <name type="common">Live sharksucker</name>
    <dbReference type="NCBI Taxonomy" id="173247"/>
    <lineage>
        <taxon>Eukaryota</taxon>
        <taxon>Metazoa</taxon>
        <taxon>Chordata</taxon>
        <taxon>Craniata</taxon>
        <taxon>Vertebrata</taxon>
        <taxon>Euteleostomi</taxon>
        <taxon>Actinopterygii</taxon>
        <taxon>Neopterygii</taxon>
        <taxon>Teleostei</taxon>
        <taxon>Neoteleostei</taxon>
        <taxon>Acanthomorphata</taxon>
        <taxon>Carangaria</taxon>
        <taxon>Carangiformes</taxon>
        <taxon>Echeneidae</taxon>
        <taxon>Echeneis</taxon>
    </lineage>
</organism>
<evidence type="ECO:0000256" key="5">
    <source>
        <dbReference type="ARBA" id="ARBA00022723"/>
    </source>
</evidence>
<dbReference type="Pfam" id="PF00644">
    <property type="entry name" value="PARP"/>
    <property type="match status" value="1"/>
</dbReference>
<evidence type="ECO:0000256" key="7">
    <source>
        <dbReference type="ARBA" id="ARBA00022771"/>
    </source>
</evidence>
<reference evidence="15" key="2">
    <citation type="submission" date="2025-08" db="UniProtKB">
        <authorList>
            <consortium name="Ensembl"/>
        </authorList>
    </citation>
    <scope>IDENTIFICATION</scope>
</reference>
<comment type="similarity">
    <text evidence="10">Belongs to the ARTD/PARP family.</text>
</comment>
<feature type="zinc finger region" description="C3H1-type" evidence="11">
    <location>
        <begin position="95"/>
        <end position="117"/>
    </location>
</feature>
<feature type="domain" description="C3H1-type" evidence="12">
    <location>
        <begin position="95"/>
        <end position="117"/>
    </location>
</feature>
<feature type="domain" description="PARP catalytic" evidence="14">
    <location>
        <begin position="506"/>
        <end position="700"/>
    </location>
</feature>
<dbReference type="GO" id="GO:0008270">
    <property type="term" value="F:zinc ion binding"/>
    <property type="evidence" value="ECO:0007669"/>
    <property type="project" value="UniProtKB-KW"/>
</dbReference>
<dbReference type="GO" id="GO:1990404">
    <property type="term" value="F:NAD+-protein mono-ADP-ribosyltransferase activity"/>
    <property type="evidence" value="ECO:0007669"/>
    <property type="project" value="TreeGrafter"/>
</dbReference>
<feature type="domain" description="WWE" evidence="13">
    <location>
        <begin position="380"/>
        <end position="472"/>
    </location>
</feature>
<dbReference type="InterPro" id="IPR004170">
    <property type="entry name" value="WWE_dom"/>
</dbReference>
<dbReference type="InterPro" id="IPR037197">
    <property type="entry name" value="WWE_dom_sf"/>
</dbReference>
<protein>
    <recommendedName>
        <fullName evidence="17">Poly (ADP-ribose) polymerase family, member 12a</fullName>
    </recommendedName>
</protein>
<evidence type="ECO:0000256" key="2">
    <source>
        <dbReference type="ARBA" id="ARBA00004496"/>
    </source>
</evidence>
<dbReference type="InterPro" id="IPR057602">
    <property type="entry name" value="Zfn-CCCH_PARP12"/>
</dbReference>
<feature type="domain" description="C3H1-type" evidence="12">
    <location>
        <begin position="271"/>
        <end position="297"/>
    </location>
</feature>
<dbReference type="PROSITE" id="PS50103">
    <property type="entry name" value="ZF_C3H1"/>
    <property type="match status" value="3"/>
</dbReference>
<dbReference type="Proteomes" id="UP000472264">
    <property type="component" value="Chromosome 16"/>
</dbReference>
<dbReference type="PANTHER" id="PTHR45740:SF6">
    <property type="entry name" value="PROTEIN MONO-ADP-RIBOSYLTRANSFERASE PARP12"/>
    <property type="match status" value="1"/>
</dbReference>
<evidence type="ECO:0000313" key="16">
    <source>
        <dbReference type="Proteomes" id="UP000472264"/>
    </source>
</evidence>
<evidence type="ECO:0000259" key="13">
    <source>
        <dbReference type="PROSITE" id="PS50918"/>
    </source>
</evidence>
<dbReference type="AlphaFoldDB" id="A0A665W2P2"/>
<dbReference type="InterPro" id="IPR056226">
    <property type="entry name" value="WH_PARP12"/>
</dbReference>
<dbReference type="Gene3D" id="3.30.720.50">
    <property type="match status" value="1"/>
</dbReference>
<dbReference type="OrthoDB" id="6133115at2759"/>
<evidence type="ECO:0000256" key="1">
    <source>
        <dbReference type="ARBA" id="ARBA00004123"/>
    </source>
</evidence>
<dbReference type="OMA" id="WKDLDNM"/>
<dbReference type="GO" id="GO:0003950">
    <property type="term" value="F:NAD+ poly-ADP-ribosyltransferase activity"/>
    <property type="evidence" value="ECO:0007669"/>
    <property type="project" value="InterPro"/>
</dbReference>
<evidence type="ECO:0008006" key="17">
    <source>
        <dbReference type="Google" id="ProtNLM"/>
    </source>
</evidence>
<dbReference type="Gene3D" id="3.90.228.10">
    <property type="match status" value="1"/>
</dbReference>